<dbReference type="PRINTS" id="PR00039">
    <property type="entry name" value="HTHLYSR"/>
</dbReference>
<dbReference type="InterPro" id="IPR050950">
    <property type="entry name" value="HTH-type_LysR_regulators"/>
</dbReference>
<dbReference type="InterPro" id="IPR000847">
    <property type="entry name" value="LysR_HTH_N"/>
</dbReference>
<dbReference type="GO" id="GO:0003700">
    <property type="term" value="F:DNA-binding transcription factor activity"/>
    <property type="evidence" value="ECO:0007669"/>
    <property type="project" value="InterPro"/>
</dbReference>
<dbReference type="OrthoDB" id="9803735at2"/>
<dbReference type="InterPro" id="IPR036388">
    <property type="entry name" value="WH-like_DNA-bd_sf"/>
</dbReference>
<keyword evidence="7" id="KW-1185">Reference proteome</keyword>
<dbReference type="PANTHER" id="PTHR30419:SF8">
    <property type="entry name" value="NITROGEN ASSIMILATION TRANSCRIPTIONAL ACTIVATOR-RELATED"/>
    <property type="match status" value="1"/>
</dbReference>
<dbReference type="PROSITE" id="PS50931">
    <property type="entry name" value="HTH_LYSR"/>
    <property type="match status" value="1"/>
</dbReference>
<evidence type="ECO:0000259" key="5">
    <source>
        <dbReference type="PROSITE" id="PS50931"/>
    </source>
</evidence>
<proteinExistence type="inferred from homology"/>
<dbReference type="GO" id="GO:0005829">
    <property type="term" value="C:cytosol"/>
    <property type="evidence" value="ECO:0007669"/>
    <property type="project" value="TreeGrafter"/>
</dbReference>
<evidence type="ECO:0000256" key="4">
    <source>
        <dbReference type="ARBA" id="ARBA00023163"/>
    </source>
</evidence>
<dbReference type="EMBL" id="AYYI01000066">
    <property type="protein sequence ID" value="KRM95554.1"/>
    <property type="molecule type" value="Genomic_DNA"/>
</dbReference>
<keyword evidence="4" id="KW-0804">Transcription</keyword>
<dbReference type="InterPro" id="IPR036390">
    <property type="entry name" value="WH_DNA-bd_sf"/>
</dbReference>
<comment type="similarity">
    <text evidence="1">Belongs to the LysR transcriptional regulatory family.</text>
</comment>
<evidence type="ECO:0000313" key="7">
    <source>
        <dbReference type="Proteomes" id="UP000051638"/>
    </source>
</evidence>
<evidence type="ECO:0000256" key="3">
    <source>
        <dbReference type="ARBA" id="ARBA00023125"/>
    </source>
</evidence>
<dbReference type="GO" id="GO:0003677">
    <property type="term" value="F:DNA binding"/>
    <property type="evidence" value="ECO:0007669"/>
    <property type="project" value="UniProtKB-KW"/>
</dbReference>
<name>A0A0R2CWE9_9LACO</name>
<dbReference type="Proteomes" id="UP000051638">
    <property type="component" value="Unassembled WGS sequence"/>
</dbReference>
<accession>A0A0R2CWE9</accession>
<feature type="domain" description="HTH lysR-type" evidence="5">
    <location>
        <begin position="1"/>
        <end position="58"/>
    </location>
</feature>
<dbReference type="Gene3D" id="1.10.10.10">
    <property type="entry name" value="Winged helix-like DNA-binding domain superfamily/Winged helix DNA-binding domain"/>
    <property type="match status" value="1"/>
</dbReference>
<dbReference type="Gene3D" id="3.40.190.290">
    <property type="match status" value="1"/>
</dbReference>
<evidence type="ECO:0000313" key="6">
    <source>
        <dbReference type="EMBL" id="KRM95554.1"/>
    </source>
</evidence>
<dbReference type="Pfam" id="PF00126">
    <property type="entry name" value="HTH_1"/>
    <property type="match status" value="1"/>
</dbReference>
<reference evidence="6 7" key="1">
    <citation type="journal article" date="2015" name="Genome Announc.">
        <title>Expanding the biotechnology potential of lactobacilli through comparative genomics of 213 strains and associated genera.</title>
        <authorList>
            <person name="Sun Z."/>
            <person name="Harris H.M."/>
            <person name="McCann A."/>
            <person name="Guo C."/>
            <person name="Argimon S."/>
            <person name="Zhang W."/>
            <person name="Yang X."/>
            <person name="Jeffery I.B."/>
            <person name="Cooney J.C."/>
            <person name="Kagawa T.F."/>
            <person name="Liu W."/>
            <person name="Song Y."/>
            <person name="Salvetti E."/>
            <person name="Wrobel A."/>
            <person name="Rasinkangas P."/>
            <person name="Parkhill J."/>
            <person name="Rea M.C."/>
            <person name="O'Sullivan O."/>
            <person name="Ritari J."/>
            <person name="Douillard F.P."/>
            <person name="Paul Ross R."/>
            <person name="Yang R."/>
            <person name="Briner A.E."/>
            <person name="Felis G.E."/>
            <person name="de Vos W.M."/>
            <person name="Barrangou R."/>
            <person name="Klaenhammer T.R."/>
            <person name="Caufield P.W."/>
            <person name="Cui Y."/>
            <person name="Zhang H."/>
            <person name="O'Toole P.W."/>
        </authorList>
    </citation>
    <scope>NUCLEOTIDE SEQUENCE [LARGE SCALE GENOMIC DNA]</scope>
    <source>
        <strain evidence="6 7">DSM 20253</strain>
    </source>
</reference>
<keyword evidence="2" id="KW-0805">Transcription regulation</keyword>
<dbReference type="InterPro" id="IPR005119">
    <property type="entry name" value="LysR_subst-bd"/>
</dbReference>
<dbReference type="SUPFAM" id="SSF53850">
    <property type="entry name" value="Periplasmic binding protein-like II"/>
    <property type="match status" value="1"/>
</dbReference>
<dbReference type="Pfam" id="PF03466">
    <property type="entry name" value="LysR_substrate"/>
    <property type="match status" value="1"/>
</dbReference>
<evidence type="ECO:0000256" key="1">
    <source>
        <dbReference type="ARBA" id="ARBA00009437"/>
    </source>
</evidence>
<dbReference type="SUPFAM" id="SSF46785">
    <property type="entry name" value="Winged helix' DNA-binding domain"/>
    <property type="match status" value="1"/>
</dbReference>
<dbReference type="RefSeq" id="WP_057874423.1">
    <property type="nucleotide sequence ID" value="NZ_AYYI01000066.1"/>
</dbReference>
<dbReference type="CDD" id="cd05466">
    <property type="entry name" value="PBP2_LTTR_substrate"/>
    <property type="match status" value="1"/>
</dbReference>
<organism evidence="6 7">
    <name type="scientific">Loigolactobacillus rennini DSM 20253</name>
    <dbReference type="NCBI Taxonomy" id="1423796"/>
    <lineage>
        <taxon>Bacteria</taxon>
        <taxon>Bacillati</taxon>
        <taxon>Bacillota</taxon>
        <taxon>Bacilli</taxon>
        <taxon>Lactobacillales</taxon>
        <taxon>Lactobacillaceae</taxon>
        <taxon>Loigolactobacillus</taxon>
    </lineage>
</organism>
<protein>
    <submittedName>
        <fullName evidence="6">Fhu operon transcription regulator</fullName>
    </submittedName>
</protein>
<keyword evidence="3" id="KW-0238">DNA-binding</keyword>
<comment type="caution">
    <text evidence="6">The sequence shown here is derived from an EMBL/GenBank/DDBJ whole genome shotgun (WGS) entry which is preliminary data.</text>
</comment>
<dbReference type="AlphaFoldDB" id="A0A0R2CWE9"/>
<dbReference type="PATRIC" id="fig|1423796.3.peg.2116"/>
<dbReference type="STRING" id="1423796.FC24_GL002087"/>
<gene>
    <name evidence="6" type="ORF">FC24_GL002087</name>
</gene>
<sequence length="306" mass="34254">MDVRVLRYFLVVVQKQNISAAAADLYMSQPALSRQMTQLEQELGVKLFHRGPRKIKLTQAGYYLHERATEITSMVDKTAYNLQTHQKIVSGQLDIGAGESRGMQRIMDVIANILKDYPQVQIHLRSGDAEDIGPQLEAGVLDFGVMMGALDLSQYNQLQLPEVDHWGIILPSDAPLTQQTTITPADLLGHPLIVSQQAQKHARFQRWWRNAGKQINIIGTFNLIYNAALLVKNGGCYALSFDDLISTQPNSGLAFRRLDPPLTEPITVIWKKHQTRSTVAELFLQRLRANVGNVKSSMKTVVQEGV</sequence>
<evidence type="ECO:0000256" key="2">
    <source>
        <dbReference type="ARBA" id="ARBA00023015"/>
    </source>
</evidence>
<dbReference type="FunFam" id="1.10.10.10:FF:000001">
    <property type="entry name" value="LysR family transcriptional regulator"/>
    <property type="match status" value="1"/>
</dbReference>
<dbReference type="PANTHER" id="PTHR30419">
    <property type="entry name" value="HTH-TYPE TRANSCRIPTIONAL REGULATOR YBHD"/>
    <property type="match status" value="1"/>
</dbReference>